<protein>
    <submittedName>
        <fullName evidence="2">Uncharacterized protein</fullName>
    </submittedName>
</protein>
<dbReference type="OrthoDB" id="5877415at2759"/>
<proteinExistence type="predicted"/>
<feature type="compositionally biased region" description="Basic and acidic residues" evidence="1">
    <location>
        <begin position="247"/>
        <end position="265"/>
    </location>
</feature>
<gene>
    <name evidence="2" type="primary">Acey_s0302.g1855</name>
    <name evidence="2" type="synonym">Acey-F56D5.6</name>
    <name evidence="2" type="ORF">Y032_0302g1855</name>
</gene>
<feature type="region of interest" description="Disordered" evidence="1">
    <location>
        <begin position="281"/>
        <end position="426"/>
    </location>
</feature>
<accession>A0A016S3J2</accession>
<dbReference type="EMBL" id="JARK01001638">
    <property type="protein sequence ID" value="EYB85225.1"/>
    <property type="molecule type" value="Genomic_DNA"/>
</dbReference>
<feature type="compositionally biased region" description="Acidic residues" evidence="1">
    <location>
        <begin position="334"/>
        <end position="343"/>
    </location>
</feature>
<sequence>MLSSDAPGGMRVISEMVRTAARRPHFDEDKQCRSNMHRSTLFLLPLLVEAFASPVHHAFRIRRDDDVRVNALDVPTVRRDDADLPPLPLEYEEEDDIYMPLDDPRVGSVDADGNVLVPVDDEGRVLPGFEHLVRPIRIEMDANGVPVKKPSVIQGPPPVTNVSEPAVKVEEPPTPSNDSEDAVYDEVGADQQLSQLPALKDYVDSRERSDGSEFTDDGDKSALSPIGSGTGVQVNVTESRSVSPGSNEKDFVDSLRKSTDGAEGKVEEIVDEIFDLARDDLDEKSGSVGQGVVDEKAVEEESKESGSVPNIYEADPEEMLEDIGYTTSKPTVIEESDDDDEADGQTPIEPFAPEFSEGAGNDDSDMGQGPPGVGQGVGETIKALPKDDPRDNSDEFEPEAEKRLDHLRRGDKLGLEAGDRKGKPDAAPLATVSALLVVLVLSMWTA</sequence>
<feature type="compositionally biased region" description="Polar residues" evidence="1">
    <location>
        <begin position="231"/>
        <end position="246"/>
    </location>
</feature>
<dbReference type="Proteomes" id="UP000024635">
    <property type="component" value="Unassembled WGS sequence"/>
</dbReference>
<evidence type="ECO:0000313" key="3">
    <source>
        <dbReference type="Proteomes" id="UP000024635"/>
    </source>
</evidence>
<comment type="caution">
    <text evidence="2">The sequence shown here is derived from an EMBL/GenBank/DDBJ whole genome shotgun (WGS) entry which is preliminary data.</text>
</comment>
<feature type="compositionally biased region" description="Basic and acidic residues" evidence="1">
    <location>
        <begin position="293"/>
        <end position="304"/>
    </location>
</feature>
<evidence type="ECO:0000256" key="1">
    <source>
        <dbReference type="SAM" id="MobiDB-lite"/>
    </source>
</evidence>
<name>A0A016S3J2_9BILA</name>
<reference evidence="3" key="1">
    <citation type="journal article" date="2015" name="Nat. Genet.">
        <title>The genome and transcriptome of the zoonotic hookworm Ancylostoma ceylanicum identify infection-specific gene families.</title>
        <authorList>
            <person name="Schwarz E.M."/>
            <person name="Hu Y."/>
            <person name="Antoshechkin I."/>
            <person name="Miller M.M."/>
            <person name="Sternberg P.W."/>
            <person name="Aroian R.V."/>
        </authorList>
    </citation>
    <scope>NUCLEOTIDE SEQUENCE</scope>
    <source>
        <strain evidence="3">HY135</strain>
    </source>
</reference>
<dbReference type="AlphaFoldDB" id="A0A016S3J2"/>
<keyword evidence="3" id="KW-1185">Reference proteome</keyword>
<feature type="region of interest" description="Disordered" evidence="1">
    <location>
        <begin position="202"/>
        <end position="265"/>
    </location>
</feature>
<feature type="region of interest" description="Disordered" evidence="1">
    <location>
        <begin position="148"/>
        <end position="182"/>
    </location>
</feature>
<feature type="compositionally biased region" description="Basic and acidic residues" evidence="1">
    <location>
        <begin position="202"/>
        <end position="211"/>
    </location>
</feature>
<organism evidence="2 3">
    <name type="scientific">Ancylostoma ceylanicum</name>
    <dbReference type="NCBI Taxonomy" id="53326"/>
    <lineage>
        <taxon>Eukaryota</taxon>
        <taxon>Metazoa</taxon>
        <taxon>Ecdysozoa</taxon>
        <taxon>Nematoda</taxon>
        <taxon>Chromadorea</taxon>
        <taxon>Rhabditida</taxon>
        <taxon>Rhabditina</taxon>
        <taxon>Rhabditomorpha</taxon>
        <taxon>Strongyloidea</taxon>
        <taxon>Ancylostomatidae</taxon>
        <taxon>Ancylostomatinae</taxon>
        <taxon>Ancylostoma</taxon>
    </lineage>
</organism>
<feature type="compositionally biased region" description="Basic and acidic residues" evidence="1">
    <location>
        <begin position="384"/>
        <end position="424"/>
    </location>
</feature>
<evidence type="ECO:0000313" key="2">
    <source>
        <dbReference type="EMBL" id="EYB85225.1"/>
    </source>
</evidence>